<gene>
    <name evidence="2" type="ORF">EDD71_1244</name>
</gene>
<dbReference type="InterPro" id="IPR014197">
    <property type="entry name" value="Sporulation_prot_YunB"/>
</dbReference>
<dbReference type="NCBIfam" id="TIGR02832">
    <property type="entry name" value="spo_yunB"/>
    <property type="match status" value="1"/>
</dbReference>
<reference evidence="2 3" key="1">
    <citation type="submission" date="2019-03" db="EMBL/GenBank/DDBJ databases">
        <title>Genomic Encyclopedia of Type Strains, Phase IV (KMG-IV): sequencing the most valuable type-strain genomes for metagenomic binning, comparative biology and taxonomic classification.</title>
        <authorList>
            <person name="Goeker M."/>
        </authorList>
    </citation>
    <scope>NUCLEOTIDE SEQUENCE [LARGE SCALE GENOMIC DNA]</scope>
    <source>
        <strain evidence="2 3">DSM 24455</strain>
    </source>
</reference>
<comment type="caution">
    <text evidence="2">The sequence shown here is derived from an EMBL/GenBank/DDBJ whole genome shotgun (WGS) entry which is preliminary data.</text>
</comment>
<dbReference type="Proteomes" id="UP000295325">
    <property type="component" value="Unassembled WGS sequence"/>
</dbReference>
<sequence>MTGALKKSKYKKWVFLIVFFTFFIYFLYKLDHDLRPILMAYCDAEARITATQTINETVSREFGNKISYDDIMNVKTDKDGNVVMIQANTVELNRIGSEVAISVQKRIQNIEPRSVKIPLGVLLKNDLFAQYGPKITFKMQPVGSVNTTYRSEFEAAGINQTRHIVYLDVTTNILVIIPLAKNSVSLTSSIPIAESIIVGKVPEFYGNFQNTPGNSGSNNYGTFNR</sequence>
<dbReference type="RefSeq" id="WP_133628945.1">
    <property type="nucleotide sequence ID" value="NZ_SOAZ01000024.1"/>
</dbReference>
<proteinExistence type="predicted"/>
<keyword evidence="3" id="KW-1185">Reference proteome</keyword>
<evidence type="ECO:0000313" key="2">
    <source>
        <dbReference type="EMBL" id="TDT50792.1"/>
    </source>
</evidence>
<feature type="transmembrane region" description="Helical" evidence="1">
    <location>
        <begin position="12"/>
        <end position="28"/>
    </location>
</feature>
<accession>A0A4R7KC71</accession>
<dbReference type="PIRSF" id="PIRSF021383">
    <property type="entry name" value="YunB"/>
    <property type="match status" value="1"/>
</dbReference>
<keyword evidence="1" id="KW-1133">Transmembrane helix</keyword>
<protein>
    <submittedName>
        <fullName evidence="2">Sporulation protein YunB</fullName>
    </submittedName>
</protein>
<dbReference type="OrthoDB" id="1649278at2"/>
<keyword evidence="1" id="KW-0472">Membrane</keyword>
<keyword evidence="1" id="KW-0812">Transmembrane</keyword>
<dbReference type="AlphaFoldDB" id="A0A4R7KC71"/>
<evidence type="ECO:0000256" key="1">
    <source>
        <dbReference type="SAM" id="Phobius"/>
    </source>
</evidence>
<evidence type="ECO:0000313" key="3">
    <source>
        <dbReference type="Proteomes" id="UP000295325"/>
    </source>
</evidence>
<name>A0A4R7KC71_9CLOT</name>
<organism evidence="2 3">
    <name type="scientific">Fonticella tunisiensis</name>
    <dbReference type="NCBI Taxonomy" id="1096341"/>
    <lineage>
        <taxon>Bacteria</taxon>
        <taxon>Bacillati</taxon>
        <taxon>Bacillota</taxon>
        <taxon>Clostridia</taxon>
        <taxon>Eubacteriales</taxon>
        <taxon>Clostridiaceae</taxon>
        <taxon>Fonticella</taxon>
    </lineage>
</organism>
<dbReference type="EMBL" id="SOAZ01000024">
    <property type="protein sequence ID" value="TDT50792.1"/>
    <property type="molecule type" value="Genomic_DNA"/>
</dbReference>
<dbReference type="Pfam" id="PF09560">
    <property type="entry name" value="Spore_YunB"/>
    <property type="match status" value="1"/>
</dbReference>